<name>A0AC58TWU7_TOBAC</name>
<reference evidence="2" key="2">
    <citation type="submission" date="2025-08" db="UniProtKB">
        <authorList>
            <consortium name="RefSeq"/>
        </authorList>
    </citation>
    <scope>IDENTIFICATION</scope>
    <source>
        <tissue evidence="2">Leaf</tissue>
    </source>
</reference>
<reference evidence="1" key="1">
    <citation type="journal article" date="2014" name="Nat. Commun.">
        <title>The tobacco genome sequence and its comparison with those of tomato and potato.</title>
        <authorList>
            <person name="Sierro N."/>
            <person name="Battey J.N."/>
            <person name="Ouadi S."/>
            <person name="Bakaher N."/>
            <person name="Bovet L."/>
            <person name="Willig A."/>
            <person name="Goepfert S."/>
            <person name="Peitsch M.C."/>
            <person name="Ivanov N.V."/>
        </authorList>
    </citation>
    <scope>NUCLEOTIDE SEQUENCE [LARGE SCALE GENOMIC DNA]</scope>
</reference>
<accession>A0AC58TWU7</accession>
<dbReference type="Proteomes" id="UP000790787">
    <property type="component" value="Chromosome 23"/>
</dbReference>
<proteinExistence type="predicted"/>
<gene>
    <name evidence="2" type="primary">LOC142177130</name>
</gene>
<evidence type="ECO:0000313" key="2">
    <source>
        <dbReference type="RefSeq" id="XP_075101696.1"/>
    </source>
</evidence>
<sequence>MKELCQKFTKIEFKHVPKIHNEFADALATLSSMIQHPDKNYIDPIEVEIGDQHAYCFHINKEPDGKPWYHDIKKFLATREYPKNATNGQKRTLKRLQNHFFLNGEVLYMRTPDLGLLRCVDAIEATKLLEEIHAGMCKPHMNGFTLAKKILRAGYFWMTMESDSIRYVQKYHRCQIHGDFIWVPPNEINVMGLP</sequence>
<keyword evidence="1" id="KW-1185">Reference proteome</keyword>
<evidence type="ECO:0000313" key="1">
    <source>
        <dbReference type="Proteomes" id="UP000790787"/>
    </source>
</evidence>
<organism evidence="1 2">
    <name type="scientific">Nicotiana tabacum</name>
    <name type="common">Common tobacco</name>
    <dbReference type="NCBI Taxonomy" id="4097"/>
    <lineage>
        <taxon>Eukaryota</taxon>
        <taxon>Viridiplantae</taxon>
        <taxon>Streptophyta</taxon>
        <taxon>Embryophyta</taxon>
        <taxon>Tracheophyta</taxon>
        <taxon>Spermatophyta</taxon>
        <taxon>Magnoliopsida</taxon>
        <taxon>eudicotyledons</taxon>
        <taxon>Gunneridae</taxon>
        <taxon>Pentapetalae</taxon>
        <taxon>asterids</taxon>
        <taxon>lamiids</taxon>
        <taxon>Solanales</taxon>
        <taxon>Solanaceae</taxon>
        <taxon>Nicotianoideae</taxon>
        <taxon>Nicotianeae</taxon>
        <taxon>Nicotiana</taxon>
    </lineage>
</organism>
<protein>
    <submittedName>
        <fullName evidence="2">Uncharacterized protein LOC142177130</fullName>
    </submittedName>
</protein>
<dbReference type="RefSeq" id="XP_075101696.1">
    <property type="nucleotide sequence ID" value="XM_075245595.1"/>
</dbReference>